<dbReference type="InterPro" id="IPR050090">
    <property type="entry name" value="Tyrosine_recombinase_XerCD"/>
</dbReference>
<keyword evidence="1" id="KW-0229">DNA integration</keyword>
<dbReference type="GO" id="GO:0003677">
    <property type="term" value="F:DNA binding"/>
    <property type="evidence" value="ECO:0007669"/>
    <property type="project" value="UniProtKB-UniRule"/>
</dbReference>
<evidence type="ECO:0000313" key="7">
    <source>
        <dbReference type="EMBL" id="ADP84408.1"/>
    </source>
</evidence>
<dbReference type="PANTHER" id="PTHR30349:SF81">
    <property type="entry name" value="TYROSINE RECOMBINASE XERC"/>
    <property type="match status" value="1"/>
</dbReference>
<evidence type="ECO:0000256" key="3">
    <source>
        <dbReference type="ARBA" id="ARBA00023172"/>
    </source>
</evidence>
<dbReference type="SUPFAM" id="SSF56349">
    <property type="entry name" value="DNA breaking-rejoining enzymes"/>
    <property type="match status" value="1"/>
</dbReference>
<dbReference type="InParanoid" id="E3J744"/>
<dbReference type="Proteomes" id="UP000002484">
    <property type="component" value="Chromosome"/>
</dbReference>
<dbReference type="Gene3D" id="1.10.443.10">
    <property type="entry name" value="Intergrase catalytic core"/>
    <property type="match status" value="1"/>
</dbReference>
<accession>E3J744</accession>
<protein>
    <submittedName>
        <fullName evidence="7">Integrase family protein</fullName>
    </submittedName>
</protein>
<dbReference type="PROSITE" id="PS51900">
    <property type="entry name" value="CB"/>
    <property type="match status" value="1"/>
</dbReference>
<feature type="domain" description="Tyr recombinase" evidence="5">
    <location>
        <begin position="127"/>
        <end position="303"/>
    </location>
</feature>
<dbReference type="STRING" id="298654.FraEuI1c_6427"/>
<dbReference type="PROSITE" id="PS51898">
    <property type="entry name" value="TYR_RECOMBINASE"/>
    <property type="match status" value="1"/>
</dbReference>
<dbReference type="InterPro" id="IPR011010">
    <property type="entry name" value="DNA_brk_join_enz"/>
</dbReference>
<feature type="domain" description="Core-binding (CB)" evidence="6">
    <location>
        <begin position="25"/>
        <end position="105"/>
    </location>
</feature>
<evidence type="ECO:0000256" key="2">
    <source>
        <dbReference type="ARBA" id="ARBA00023125"/>
    </source>
</evidence>
<dbReference type="Gene3D" id="1.10.150.130">
    <property type="match status" value="1"/>
</dbReference>
<dbReference type="Pfam" id="PF00589">
    <property type="entry name" value="Phage_integrase"/>
    <property type="match status" value="1"/>
</dbReference>
<dbReference type="CDD" id="cd01195">
    <property type="entry name" value="INT_C_like_5"/>
    <property type="match status" value="1"/>
</dbReference>
<dbReference type="InterPro" id="IPR004107">
    <property type="entry name" value="Integrase_SAM-like_N"/>
</dbReference>
<dbReference type="eggNOG" id="COG4974">
    <property type="taxonomic scope" value="Bacteria"/>
</dbReference>
<gene>
    <name evidence="7" type="ordered locus">FraEuI1c_6427</name>
</gene>
<dbReference type="OrthoDB" id="4137935at2"/>
<dbReference type="KEGG" id="fri:FraEuI1c_6427"/>
<keyword evidence="8" id="KW-1185">Reference proteome</keyword>
<dbReference type="PANTHER" id="PTHR30349">
    <property type="entry name" value="PHAGE INTEGRASE-RELATED"/>
    <property type="match status" value="1"/>
</dbReference>
<keyword evidence="3" id="KW-0233">DNA recombination</keyword>
<sequence>MPDVPGTALDVLPAAGAVALAGDRDPWPALVALWLDSGFSPRTREAYGRAVAEWTRACEAWGIHPLDARRPHADRWARDLEAAGQASTTIGRKLASVASVYAYALDEHLIDASPLAKVKRPKTTDRHQAPGMTLDQARAFLAAADADGPRTSALMRLLLANGLRVSEAIEADVDQLGHERGHRVLRIVGKGSKAATVVLAPPTARAIDAYLAGRTAGPLFVTATGNRLDRPAVWRTIRRLAKRAGLGDLQLSPHSLRATSVTLLLDAGASLRDAQDHARHADPRTTRAYDRARGSLDRAGTYQLVAYLDA</sequence>
<evidence type="ECO:0000256" key="1">
    <source>
        <dbReference type="ARBA" id="ARBA00022908"/>
    </source>
</evidence>
<evidence type="ECO:0000259" key="5">
    <source>
        <dbReference type="PROSITE" id="PS51898"/>
    </source>
</evidence>
<reference evidence="7 8" key="1">
    <citation type="submission" date="2010-10" db="EMBL/GenBank/DDBJ databases">
        <title>Complete sequence of Frankia sp. EuI1c.</title>
        <authorList>
            <consortium name="US DOE Joint Genome Institute"/>
            <person name="Lucas S."/>
            <person name="Copeland A."/>
            <person name="Lapidus A."/>
            <person name="Cheng J.-F."/>
            <person name="Bruce D."/>
            <person name="Goodwin L."/>
            <person name="Pitluck S."/>
            <person name="Chertkov O."/>
            <person name="Detter J.C."/>
            <person name="Han C."/>
            <person name="Tapia R."/>
            <person name="Land M."/>
            <person name="Hauser L."/>
            <person name="Jeffries C."/>
            <person name="Kyrpides N."/>
            <person name="Ivanova N."/>
            <person name="Mikhailova N."/>
            <person name="Beauchemin N."/>
            <person name="Sen A."/>
            <person name="Sur S.A."/>
            <person name="Gtari M."/>
            <person name="Wall L."/>
            <person name="Tisa L."/>
            <person name="Woyke T."/>
        </authorList>
    </citation>
    <scope>NUCLEOTIDE SEQUENCE [LARGE SCALE GENOMIC DNA]</scope>
    <source>
        <strain evidence="8">DSM 45817 / CECT 9037 / EuI1c</strain>
    </source>
</reference>
<dbReference type="InterPro" id="IPR044068">
    <property type="entry name" value="CB"/>
</dbReference>
<dbReference type="AlphaFoldDB" id="E3J744"/>
<dbReference type="HOGENOM" id="CLU_027562_9_6_11"/>
<proteinExistence type="predicted"/>
<name>E3J744_PSEI1</name>
<evidence type="ECO:0000259" key="6">
    <source>
        <dbReference type="PROSITE" id="PS51900"/>
    </source>
</evidence>
<dbReference type="Pfam" id="PF02899">
    <property type="entry name" value="Phage_int_SAM_1"/>
    <property type="match status" value="1"/>
</dbReference>
<dbReference type="InterPro" id="IPR013762">
    <property type="entry name" value="Integrase-like_cat_sf"/>
</dbReference>
<dbReference type="InterPro" id="IPR010998">
    <property type="entry name" value="Integrase_recombinase_N"/>
</dbReference>
<evidence type="ECO:0000256" key="4">
    <source>
        <dbReference type="PROSITE-ProRule" id="PRU01248"/>
    </source>
</evidence>
<dbReference type="InterPro" id="IPR002104">
    <property type="entry name" value="Integrase_catalytic"/>
</dbReference>
<keyword evidence="2 4" id="KW-0238">DNA-binding</keyword>
<dbReference type="GO" id="GO:0006310">
    <property type="term" value="P:DNA recombination"/>
    <property type="evidence" value="ECO:0007669"/>
    <property type="project" value="UniProtKB-KW"/>
</dbReference>
<dbReference type="EMBL" id="CP002299">
    <property type="protein sequence ID" value="ADP84408.1"/>
    <property type="molecule type" value="Genomic_DNA"/>
</dbReference>
<organism evidence="7 8">
    <name type="scientific">Pseudofrankia inefficax (strain DSM 45817 / CECT 9037 / DDB 130130 / EuI1c)</name>
    <name type="common">Frankia inefficax</name>
    <dbReference type="NCBI Taxonomy" id="298654"/>
    <lineage>
        <taxon>Bacteria</taxon>
        <taxon>Bacillati</taxon>
        <taxon>Actinomycetota</taxon>
        <taxon>Actinomycetes</taxon>
        <taxon>Frankiales</taxon>
        <taxon>Frankiaceae</taxon>
        <taxon>Pseudofrankia</taxon>
    </lineage>
</organism>
<dbReference type="GO" id="GO:0015074">
    <property type="term" value="P:DNA integration"/>
    <property type="evidence" value="ECO:0007669"/>
    <property type="project" value="UniProtKB-KW"/>
</dbReference>
<evidence type="ECO:0000313" key="8">
    <source>
        <dbReference type="Proteomes" id="UP000002484"/>
    </source>
</evidence>
<dbReference type="RefSeq" id="WP_013427521.1">
    <property type="nucleotide sequence ID" value="NC_014666.1"/>
</dbReference>